<keyword evidence="1" id="KW-0472">Membrane</keyword>
<keyword evidence="1" id="KW-1133">Transmembrane helix</keyword>
<keyword evidence="1" id="KW-0812">Transmembrane</keyword>
<sequence>MAIKERKILKMPTILSTMFMGMSILWLPMRTLQRDSMRKSTIRIGGPWMLIVHIPVKGASLWSMMAILSKVFNQMT</sequence>
<dbReference type="AlphaFoldDB" id="A0A0A9FKY9"/>
<proteinExistence type="predicted"/>
<feature type="transmembrane region" description="Helical" evidence="1">
    <location>
        <begin position="12"/>
        <end position="28"/>
    </location>
</feature>
<evidence type="ECO:0000313" key="2">
    <source>
        <dbReference type="EMBL" id="JAE08948.1"/>
    </source>
</evidence>
<dbReference type="EMBL" id="GBRH01188948">
    <property type="protein sequence ID" value="JAE08948.1"/>
    <property type="molecule type" value="Transcribed_RNA"/>
</dbReference>
<protein>
    <submittedName>
        <fullName evidence="2">Uncharacterized protein</fullName>
    </submittedName>
</protein>
<feature type="transmembrane region" description="Helical" evidence="1">
    <location>
        <begin position="48"/>
        <end position="68"/>
    </location>
</feature>
<reference evidence="2" key="2">
    <citation type="journal article" date="2015" name="Data Brief">
        <title>Shoot transcriptome of the giant reed, Arundo donax.</title>
        <authorList>
            <person name="Barrero R.A."/>
            <person name="Guerrero F.D."/>
            <person name="Moolhuijzen P."/>
            <person name="Goolsby J.A."/>
            <person name="Tidwell J."/>
            <person name="Bellgard S.E."/>
            <person name="Bellgard M.I."/>
        </authorList>
    </citation>
    <scope>NUCLEOTIDE SEQUENCE</scope>
    <source>
        <tissue evidence="2">Shoot tissue taken approximately 20 cm above the soil surface</tissue>
    </source>
</reference>
<name>A0A0A9FKY9_ARUDO</name>
<organism evidence="2">
    <name type="scientific">Arundo donax</name>
    <name type="common">Giant reed</name>
    <name type="synonym">Donax arundinaceus</name>
    <dbReference type="NCBI Taxonomy" id="35708"/>
    <lineage>
        <taxon>Eukaryota</taxon>
        <taxon>Viridiplantae</taxon>
        <taxon>Streptophyta</taxon>
        <taxon>Embryophyta</taxon>
        <taxon>Tracheophyta</taxon>
        <taxon>Spermatophyta</taxon>
        <taxon>Magnoliopsida</taxon>
        <taxon>Liliopsida</taxon>
        <taxon>Poales</taxon>
        <taxon>Poaceae</taxon>
        <taxon>PACMAD clade</taxon>
        <taxon>Arundinoideae</taxon>
        <taxon>Arundineae</taxon>
        <taxon>Arundo</taxon>
    </lineage>
</organism>
<evidence type="ECO:0000256" key="1">
    <source>
        <dbReference type="SAM" id="Phobius"/>
    </source>
</evidence>
<accession>A0A0A9FKY9</accession>
<reference evidence="2" key="1">
    <citation type="submission" date="2014-09" db="EMBL/GenBank/DDBJ databases">
        <authorList>
            <person name="Magalhaes I.L.F."/>
            <person name="Oliveira U."/>
            <person name="Santos F.R."/>
            <person name="Vidigal T.H.D.A."/>
            <person name="Brescovit A.D."/>
            <person name="Santos A.J."/>
        </authorList>
    </citation>
    <scope>NUCLEOTIDE SEQUENCE</scope>
    <source>
        <tissue evidence="2">Shoot tissue taken approximately 20 cm above the soil surface</tissue>
    </source>
</reference>